<accession>A0ACB7WWC8</accession>
<protein>
    <submittedName>
        <fullName evidence="1">Uncharacterized protein</fullName>
    </submittedName>
</protein>
<comment type="caution">
    <text evidence="1">The sequence shown here is derived from an EMBL/GenBank/DDBJ whole genome shotgun (WGS) entry which is preliminary data.</text>
</comment>
<evidence type="ECO:0000313" key="2">
    <source>
        <dbReference type="Proteomes" id="UP000828048"/>
    </source>
</evidence>
<evidence type="ECO:0000313" key="1">
    <source>
        <dbReference type="EMBL" id="KAH7832870.1"/>
    </source>
</evidence>
<reference evidence="1 2" key="1">
    <citation type="journal article" date="2021" name="Hortic Res">
        <title>High-quality reference genome and annotation aids understanding of berry development for evergreen blueberry (Vaccinium darrowii).</title>
        <authorList>
            <person name="Yu J."/>
            <person name="Hulse-Kemp A.M."/>
            <person name="Babiker E."/>
            <person name="Staton M."/>
        </authorList>
    </citation>
    <scope>NUCLEOTIDE SEQUENCE [LARGE SCALE GENOMIC DNA]</scope>
    <source>
        <strain evidence="2">cv. NJ 8807/NJ 8810</strain>
        <tissue evidence="1">Young leaf</tissue>
    </source>
</reference>
<dbReference type="EMBL" id="CM037152">
    <property type="protein sequence ID" value="KAH7832870.1"/>
    <property type="molecule type" value="Genomic_DNA"/>
</dbReference>
<proteinExistence type="predicted"/>
<organism evidence="1 2">
    <name type="scientific">Vaccinium darrowii</name>
    <dbReference type="NCBI Taxonomy" id="229202"/>
    <lineage>
        <taxon>Eukaryota</taxon>
        <taxon>Viridiplantae</taxon>
        <taxon>Streptophyta</taxon>
        <taxon>Embryophyta</taxon>
        <taxon>Tracheophyta</taxon>
        <taxon>Spermatophyta</taxon>
        <taxon>Magnoliopsida</taxon>
        <taxon>eudicotyledons</taxon>
        <taxon>Gunneridae</taxon>
        <taxon>Pentapetalae</taxon>
        <taxon>asterids</taxon>
        <taxon>Ericales</taxon>
        <taxon>Ericaceae</taxon>
        <taxon>Vaccinioideae</taxon>
        <taxon>Vaccinieae</taxon>
        <taxon>Vaccinium</taxon>
    </lineage>
</organism>
<gene>
    <name evidence="1" type="ORF">Vadar_000853</name>
</gene>
<dbReference type="Proteomes" id="UP000828048">
    <property type="component" value="Chromosome 2"/>
</dbReference>
<sequence length="130" mass="14399">MELIPITALCITLSFLLTTCASQQISVQPSHDQALNLRVGFLIPPRKLRLVDEAATAKVEAGKELLSCRKLQEASAGKQQHKNAGPTHARRGTRQEWEEGGTDASQLFTMDYSHVRRRRPVNNKALPVSP</sequence>
<keyword evidence="2" id="KW-1185">Reference proteome</keyword>
<name>A0ACB7WWC8_9ERIC</name>